<protein>
    <submittedName>
        <fullName evidence="1">Uncharacterized protein</fullName>
    </submittedName>
</protein>
<dbReference type="Proteomes" id="UP000295334">
    <property type="component" value="Unassembled WGS sequence"/>
</dbReference>
<accession>A0A4V2NWE9</accession>
<comment type="caution">
    <text evidence="1">The sequence shown here is derived from an EMBL/GenBank/DDBJ whole genome shotgun (WGS) entry which is preliminary data.</text>
</comment>
<evidence type="ECO:0000313" key="2">
    <source>
        <dbReference type="Proteomes" id="UP000295334"/>
    </source>
</evidence>
<dbReference type="RefSeq" id="WP_131448253.1">
    <property type="nucleotide sequence ID" value="NZ_SJZI01000009.1"/>
</dbReference>
<dbReference type="EMBL" id="SJZI01000009">
    <property type="protein sequence ID" value="TCJ17052.1"/>
    <property type="molecule type" value="Genomic_DNA"/>
</dbReference>
<dbReference type="AlphaFoldDB" id="A0A4V2NWE9"/>
<evidence type="ECO:0000313" key="1">
    <source>
        <dbReference type="EMBL" id="TCJ17052.1"/>
    </source>
</evidence>
<organism evidence="1 2">
    <name type="scientific">Flaviaesturariibacter flavus</name>
    <dbReference type="NCBI Taxonomy" id="2502780"/>
    <lineage>
        <taxon>Bacteria</taxon>
        <taxon>Pseudomonadati</taxon>
        <taxon>Bacteroidota</taxon>
        <taxon>Chitinophagia</taxon>
        <taxon>Chitinophagales</taxon>
        <taxon>Chitinophagaceae</taxon>
        <taxon>Flaviaestuariibacter</taxon>
    </lineage>
</organism>
<keyword evidence="2" id="KW-1185">Reference proteome</keyword>
<sequence>MISYPLLYSLNDGTRVEVNPVLDGEAFMFSLDKPDAEPESFVWAPPGSKSSHMNYESALSANEMEALQNFLKQQRS</sequence>
<reference evidence="1 2" key="1">
    <citation type="submission" date="2019-03" db="EMBL/GenBank/DDBJ databases">
        <authorList>
            <person name="Kim M.K.M."/>
        </authorList>
    </citation>
    <scope>NUCLEOTIDE SEQUENCE [LARGE SCALE GENOMIC DNA]</scope>
    <source>
        <strain evidence="1 2">17J68-12</strain>
    </source>
</reference>
<proteinExistence type="predicted"/>
<name>A0A4V2NWE9_9BACT</name>
<gene>
    <name evidence="1" type="ORF">EPD60_07000</name>
</gene>